<dbReference type="STRING" id="553466.SAMN04487950_0955"/>
<dbReference type="PANTHER" id="PTHR43768">
    <property type="entry name" value="TREHALOSE 6-PHOSPHATE PHOSPHATASE"/>
    <property type="match status" value="1"/>
</dbReference>
<reference evidence="6" key="1">
    <citation type="submission" date="2016-10" db="EMBL/GenBank/DDBJ databases">
        <authorList>
            <person name="Varghese N."/>
            <person name="Submissions S."/>
        </authorList>
    </citation>
    <scope>NUCLEOTIDE SEQUENCE [LARGE SCALE GENOMIC DNA]</scope>
    <source>
        <strain evidence="6">CGMCC 1.7738</strain>
    </source>
</reference>
<comment type="cofactor">
    <cofactor evidence="4">
        <name>Mg(2+)</name>
        <dbReference type="ChEBI" id="CHEBI:18420"/>
    </cofactor>
</comment>
<gene>
    <name evidence="5" type="ORF">SAMN04487950_0955</name>
</gene>
<dbReference type="EMBL" id="FOTC01000001">
    <property type="protein sequence ID" value="SFK76019.1"/>
    <property type="molecule type" value="Genomic_DNA"/>
</dbReference>
<dbReference type="EC" id="3.1.3.12" evidence="4"/>
<dbReference type="NCBIfam" id="TIGR00685">
    <property type="entry name" value="T6PP"/>
    <property type="match status" value="1"/>
</dbReference>
<dbReference type="InterPro" id="IPR036412">
    <property type="entry name" value="HAD-like_sf"/>
</dbReference>
<organism evidence="5 6">
    <name type="scientific">Halogranum rubrum</name>
    <dbReference type="NCBI Taxonomy" id="553466"/>
    <lineage>
        <taxon>Archaea</taxon>
        <taxon>Methanobacteriati</taxon>
        <taxon>Methanobacteriota</taxon>
        <taxon>Stenosarchaea group</taxon>
        <taxon>Halobacteria</taxon>
        <taxon>Halobacteriales</taxon>
        <taxon>Haloferacaceae</taxon>
    </lineage>
</organism>
<comment type="similarity">
    <text evidence="2 4">Belongs to the trehalose phosphatase family.</text>
</comment>
<evidence type="ECO:0000313" key="6">
    <source>
        <dbReference type="Proteomes" id="UP000199607"/>
    </source>
</evidence>
<proteinExistence type="inferred from homology"/>
<dbReference type="InterPro" id="IPR003337">
    <property type="entry name" value="Trehalose_PPase"/>
</dbReference>
<dbReference type="AlphaFoldDB" id="A0A1I4C6V3"/>
<comment type="pathway">
    <text evidence="1 4">Glycan biosynthesis; trehalose biosynthesis.</text>
</comment>
<dbReference type="NCBIfam" id="TIGR01484">
    <property type="entry name" value="HAD-SF-IIB"/>
    <property type="match status" value="1"/>
</dbReference>
<dbReference type="GO" id="GO:0005992">
    <property type="term" value="P:trehalose biosynthetic process"/>
    <property type="evidence" value="ECO:0007669"/>
    <property type="project" value="UniProtKB-UniPathway"/>
</dbReference>
<accession>A0A1I4C6V3</accession>
<dbReference type="InterPro" id="IPR044651">
    <property type="entry name" value="OTSB-like"/>
</dbReference>
<evidence type="ECO:0000256" key="3">
    <source>
        <dbReference type="ARBA" id="ARBA00022801"/>
    </source>
</evidence>
<evidence type="ECO:0000313" key="5">
    <source>
        <dbReference type="EMBL" id="SFK76019.1"/>
    </source>
</evidence>
<dbReference type="Pfam" id="PF02358">
    <property type="entry name" value="Trehalose_PPase"/>
    <property type="match status" value="1"/>
</dbReference>
<evidence type="ECO:0000256" key="2">
    <source>
        <dbReference type="ARBA" id="ARBA00008770"/>
    </source>
</evidence>
<dbReference type="Proteomes" id="UP000199607">
    <property type="component" value="Unassembled WGS sequence"/>
</dbReference>
<comment type="function">
    <text evidence="4">Removes the phosphate from trehalose 6-phosphate to produce free trehalose.</text>
</comment>
<dbReference type="Gene3D" id="3.30.70.1020">
    <property type="entry name" value="Trehalose-6-phosphate phosphatase related protein, domain 2"/>
    <property type="match status" value="1"/>
</dbReference>
<keyword evidence="3 4" id="KW-0378">Hydrolase</keyword>
<dbReference type="PANTHER" id="PTHR43768:SF3">
    <property type="entry name" value="TREHALOSE 6-PHOSPHATE PHOSPHATASE"/>
    <property type="match status" value="1"/>
</dbReference>
<dbReference type="GO" id="GO:0004805">
    <property type="term" value="F:trehalose-phosphatase activity"/>
    <property type="evidence" value="ECO:0007669"/>
    <property type="project" value="UniProtKB-EC"/>
</dbReference>
<dbReference type="InterPro" id="IPR006379">
    <property type="entry name" value="HAD-SF_hydro_IIB"/>
</dbReference>
<dbReference type="RefSeq" id="WP_089866346.1">
    <property type="nucleotide sequence ID" value="NZ_FOTC01000001.1"/>
</dbReference>
<dbReference type="SUPFAM" id="SSF56784">
    <property type="entry name" value="HAD-like"/>
    <property type="match status" value="1"/>
</dbReference>
<sequence length="279" mass="30324">MSDDSTSADTRESDLRELQQTVAGRLEDAKGLLLCTDFDGTLTGIVADPDAPEMRPQNRTSLDRLHARPNVAVAVVSGRALDDLRARVGLENVSYAGNHGLELAYRGETTVHPVAEKQASEIRTACEAITQRVGHIDGCFVENKGVTATVHHRQADLNDTPEIRRAVEDVVDELAPDRIEVSTGKAVIELAPAVPWDKGQAVSFFKSDVPKTWTTMYLGDDTTDEHAFRAIEPAGVSIHVGDDDETAAVYRTPDPDTVERFLQWLADEGVEHLGSSTAV</sequence>
<dbReference type="GO" id="GO:0046872">
    <property type="term" value="F:metal ion binding"/>
    <property type="evidence" value="ECO:0007669"/>
    <property type="project" value="UniProtKB-KW"/>
</dbReference>
<dbReference type="UniPathway" id="UPA00299"/>
<protein>
    <recommendedName>
        <fullName evidence="4">Trehalose 6-phosphate phosphatase</fullName>
        <ecNumber evidence="4">3.1.3.12</ecNumber>
    </recommendedName>
</protein>
<dbReference type="InterPro" id="IPR023214">
    <property type="entry name" value="HAD_sf"/>
</dbReference>
<keyword evidence="4" id="KW-0479">Metal-binding</keyword>
<dbReference type="Gene3D" id="3.40.50.1000">
    <property type="entry name" value="HAD superfamily/HAD-like"/>
    <property type="match status" value="1"/>
</dbReference>
<evidence type="ECO:0000256" key="1">
    <source>
        <dbReference type="ARBA" id="ARBA00005199"/>
    </source>
</evidence>
<keyword evidence="4" id="KW-0460">Magnesium</keyword>
<evidence type="ECO:0000256" key="4">
    <source>
        <dbReference type="RuleBase" id="RU361117"/>
    </source>
</evidence>
<name>A0A1I4C6V3_9EURY</name>
<comment type="catalytic activity">
    <reaction evidence="4">
        <text>alpha,alpha-trehalose 6-phosphate + H2O = alpha,alpha-trehalose + phosphate</text>
        <dbReference type="Rhea" id="RHEA:23420"/>
        <dbReference type="ChEBI" id="CHEBI:15377"/>
        <dbReference type="ChEBI" id="CHEBI:16551"/>
        <dbReference type="ChEBI" id="CHEBI:43474"/>
        <dbReference type="ChEBI" id="CHEBI:58429"/>
        <dbReference type="EC" id="3.1.3.12"/>
    </reaction>
</comment>
<keyword evidence="6" id="KW-1185">Reference proteome</keyword>